<evidence type="ECO:0000313" key="1">
    <source>
        <dbReference type="EMBL" id="GAG63094.1"/>
    </source>
</evidence>
<sequence>MGEPWGPPKRRLTKLDEWVGAWPTDIANHYMHADWYGPSPIYTQDN</sequence>
<name>X0Z2A2_9ZZZZ</name>
<reference evidence="1" key="1">
    <citation type="journal article" date="2014" name="Front. Microbiol.">
        <title>High frequency of phylogenetically diverse reductive dehalogenase-homologous genes in deep subseafloor sedimentary metagenomes.</title>
        <authorList>
            <person name="Kawai M."/>
            <person name="Futagami T."/>
            <person name="Toyoda A."/>
            <person name="Takaki Y."/>
            <person name="Nishi S."/>
            <person name="Hori S."/>
            <person name="Arai W."/>
            <person name="Tsubouchi T."/>
            <person name="Morono Y."/>
            <person name="Uchiyama I."/>
            <person name="Ito T."/>
            <person name="Fujiyama A."/>
            <person name="Inagaki F."/>
            <person name="Takami H."/>
        </authorList>
    </citation>
    <scope>NUCLEOTIDE SEQUENCE</scope>
    <source>
        <strain evidence="1">Expedition CK06-06</strain>
    </source>
</reference>
<gene>
    <name evidence="1" type="ORF">S01H4_04300</name>
</gene>
<accession>X0Z2A2</accession>
<dbReference type="AlphaFoldDB" id="X0Z2A2"/>
<protein>
    <submittedName>
        <fullName evidence="1">Uncharacterized protein</fullName>
    </submittedName>
</protein>
<organism evidence="1">
    <name type="scientific">marine sediment metagenome</name>
    <dbReference type="NCBI Taxonomy" id="412755"/>
    <lineage>
        <taxon>unclassified sequences</taxon>
        <taxon>metagenomes</taxon>
        <taxon>ecological metagenomes</taxon>
    </lineage>
</organism>
<dbReference type="EMBL" id="BART01001141">
    <property type="protein sequence ID" value="GAG63094.1"/>
    <property type="molecule type" value="Genomic_DNA"/>
</dbReference>
<proteinExistence type="predicted"/>
<comment type="caution">
    <text evidence="1">The sequence shown here is derived from an EMBL/GenBank/DDBJ whole genome shotgun (WGS) entry which is preliminary data.</text>
</comment>
<feature type="non-terminal residue" evidence="1">
    <location>
        <position position="46"/>
    </location>
</feature>